<dbReference type="EMBL" id="CBTB010000243">
    <property type="protein sequence ID" value="CDH34622.1"/>
    <property type="molecule type" value="Genomic_DNA"/>
</dbReference>
<proteinExistence type="predicted"/>
<protein>
    <submittedName>
        <fullName evidence="1">Ribosome maturation factor RimM</fullName>
    </submittedName>
</protein>
<gene>
    <name evidence="1" type="ORF">XBI1_370001</name>
</gene>
<name>A0A077QEX7_XENBV</name>
<reference evidence="1" key="1">
    <citation type="submission" date="2013-07" db="EMBL/GenBank/DDBJ databases">
        <title>Sub-species coevolution in mutualistic symbiosis.</title>
        <authorList>
            <person name="Murfin K."/>
            <person name="Klassen J."/>
            <person name="Lee M."/>
            <person name="Forst S."/>
            <person name="Stock P."/>
            <person name="Goodrich-Blair H."/>
        </authorList>
    </citation>
    <scope>NUCLEOTIDE SEQUENCE [LARGE SCALE GENOMIC DNA]</scope>
    <source>
        <strain evidence="1">Intermedium</strain>
    </source>
</reference>
<dbReference type="AlphaFoldDB" id="A0A077QEX7"/>
<organism evidence="1 2">
    <name type="scientific">Xenorhabdus bovienii str. Intermedium</name>
    <dbReference type="NCBI Taxonomy" id="1379677"/>
    <lineage>
        <taxon>Bacteria</taxon>
        <taxon>Pseudomonadati</taxon>
        <taxon>Pseudomonadota</taxon>
        <taxon>Gammaproteobacteria</taxon>
        <taxon>Enterobacterales</taxon>
        <taxon>Morganellaceae</taxon>
        <taxon>Xenorhabdus</taxon>
    </lineage>
</organism>
<sequence length="46" mass="5657">MNYQHLLITSHSLNEREYMIKFIELNDPDELIKSKNKKIYVYKNQL</sequence>
<comment type="caution">
    <text evidence="1">The sequence shown here is derived from an EMBL/GenBank/DDBJ whole genome shotgun (WGS) entry which is preliminary data.</text>
</comment>
<evidence type="ECO:0000313" key="1">
    <source>
        <dbReference type="EMBL" id="CDH34622.1"/>
    </source>
</evidence>
<dbReference type="Proteomes" id="UP000028480">
    <property type="component" value="Unassembled WGS sequence"/>
</dbReference>
<dbReference type="HOGENOM" id="CLU_3190725_0_0_6"/>
<accession>A0A077QEX7</accession>
<evidence type="ECO:0000313" key="2">
    <source>
        <dbReference type="Proteomes" id="UP000028480"/>
    </source>
</evidence>